<dbReference type="InterPro" id="IPR023081">
    <property type="entry name" value="Cell_div_FtsB"/>
</dbReference>
<evidence type="ECO:0000313" key="9">
    <source>
        <dbReference type="EMBL" id="SFS16970.1"/>
    </source>
</evidence>
<keyword evidence="10" id="KW-1185">Reference proteome</keyword>
<feature type="compositionally biased region" description="Basic and acidic residues" evidence="7">
    <location>
        <begin position="92"/>
        <end position="106"/>
    </location>
</feature>
<evidence type="ECO:0000256" key="2">
    <source>
        <dbReference type="ARBA" id="ARBA00022618"/>
    </source>
</evidence>
<dbReference type="Pfam" id="PF04977">
    <property type="entry name" value="DivIC"/>
    <property type="match status" value="1"/>
</dbReference>
<dbReference type="PANTHER" id="PTHR37485">
    <property type="entry name" value="CELL DIVISION PROTEIN FTSB"/>
    <property type="match status" value="1"/>
</dbReference>
<keyword evidence="2 9" id="KW-0132">Cell division</keyword>
<dbReference type="EMBL" id="FOZL01000001">
    <property type="protein sequence ID" value="SFS16970.1"/>
    <property type="molecule type" value="Genomic_DNA"/>
</dbReference>
<dbReference type="InterPro" id="IPR007060">
    <property type="entry name" value="FtsL/DivIC"/>
</dbReference>
<evidence type="ECO:0000256" key="4">
    <source>
        <dbReference type="ARBA" id="ARBA00022989"/>
    </source>
</evidence>
<sequence length="147" mass="16433">MLLPIDDEERGKCTGIVNHQENSVMRGRSFQTLSRLALKLWAQRTKLATGAAAVLAVTMGYHVVFGHNGLIVYSQKKEEARRLGAQLDDLRRENGQLKDHTQRLESDPNAIEHQAREELHYTRPGEVIYTLPPDPAKSSSAGTTTKQ</sequence>
<proteinExistence type="predicted"/>
<keyword evidence="6" id="KW-0131">Cell cycle</keyword>
<feature type="compositionally biased region" description="Polar residues" evidence="7">
    <location>
        <begin position="137"/>
        <end position="147"/>
    </location>
</feature>
<protein>
    <submittedName>
        <fullName evidence="9">Cell division protein FtsB</fullName>
    </submittedName>
</protein>
<reference evidence="9 10" key="1">
    <citation type="submission" date="2016-10" db="EMBL/GenBank/DDBJ databases">
        <authorList>
            <person name="de Groot N.N."/>
        </authorList>
    </citation>
    <scope>NUCLEOTIDE SEQUENCE [LARGE SCALE GENOMIC DNA]</scope>
    <source>
        <strain evidence="9 10">DSM 21001</strain>
    </source>
</reference>
<evidence type="ECO:0000256" key="3">
    <source>
        <dbReference type="ARBA" id="ARBA00022692"/>
    </source>
</evidence>
<dbReference type="STRING" id="474950.SAMN05421771_3015"/>
<accession>A0A1I6MMP8</accession>
<dbReference type="Proteomes" id="UP000199024">
    <property type="component" value="Unassembled WGS sequence"/>
</dbReference>
<dbReference type="PANTHER" id="PTHR37485:SF1">
    <property type="entry name" value="CELL DIVISION PROTEIN FTSB"/>
    <property type="match status" value="1"/>
</dbReference>
<dbReference type="GO" id="GO:0030428">
    <property type="term" value="C:cell septum"/>
    <property type="evidence" value="ECO:0007669"/>
    <property type="project" value="TreeGrafter"/>
</dbReference>
<keyword evidence="3 8" id="KW-0812">Transmembrane</keyword>
<dbReference type="AlphaFoldDB" id="A0A1I6MMP8"/>
<evidence type="ECO:0000256" key="6">
    <source>
        <dbReference type="ARBA" id="ARBA00023306"/>
    </source>
</evidence>
<evidence type="ECO:0000256" key="8">
    <source>
        <dbReference type="SAM" id="Phobius"/>
    </source>
</evidence>
<evidence type="ECO:0000256" key="1">
    <source>
        <dbReference type="ARBA" id="ARBA00022475"/>
    </source>
</evidence>
<feature type="transmembrane region" description="Helical" evidence="8">
    <location>
        <begin position="47"/>
        <end position="73"/>
    </location>
</feature>
<keyword evidence="4 8" id="KW-1133">Transmembrane helix</keyword>
<dbReference type="GO" id="GO:0043093">
    <property type="term" value="P:FtsZ-dependent cytokinesis"/>
    <property type="evidence" value="ECO:0007669"/>
    <property type="project" value="TreeGrafter"/>
</dbReference>
<feature type="compositionally biased region" description="Basic and acidic residues" evidence="7">
    <location>
        <begin position="113"/>
        <end position="123"/>
    </location>
</feature>
<feature type="region of interest" description="Disordered" evidence="7">
    <location>
        <begin position="92"/>
        <end position="147"/>
    </location>
</feature>
<evidence type="ECO:0000313" key="10">
    <source>
        <dbReference type="Proteomes" id="UP000199024"/>
    </source>
</evidence>
<keyword evidence="5 8" id="KW-0472">Membrane</keyword>
<keyword evidence="1" id="KW-1003">Cell membrane</keyword>
<organism evidence="9 10">
    <name type="scientific">Granulicella pectinivorans</name>
    <dbReference type="NCBI Taxonomy" id="474950"/>
    <lineage>
        <taxon>Bacteria</taxon>
        <taxon>Pseudomonadati</taxon>
        <taxon>Acidobacteriota</taxon>
        <taxon>Terriglobia</taxon>
        <taxon>Terriglobales</taxon>
        <taxon>Acidobacteriaceae</taxon>
        <taxon>Granulicella</taxon>
    </lineage>
</organism>
<gene>
    <name evidence="9" type="ORF">SAMN05421771_3015</name>
</gene>
<evidence type="ECO:0000256" key="7">
    <source>
        <dbReference type="SAM" id="MobiDB-lite"/>
    </source>
</evidence>
<name>A0A1I6MMP8_9BACT</name>
<evidence type="ECO:0000256" key="5">
    <source>
        <dbReference type="ARBA" id="ARBA00023136"/>
    </source>
</evidence>